<keyword evidence="11" id="KW-0325">Glycoprotein</keyword>
<dbReference type="InterPro" id="IPR032675">
    <property type="entry name" value="LRR_dom_sf"/>
</dbReference>
<dbReference type="KEGG" id="cic:CICLE_v10006573mg"/>
<evidence type="ECO:0000256" key="7">
    <source>
        <dbReference type="ARBA" id="ARBA00022737"/>
    </source>
</evidence>
<dbReference type="FunFam" id="3.80.10.10:FF:000400">
    <property type="entry name" value="Nuclear pore complex protein NUP107"/>
    <property type="match status" value="1"/>
</dbReference>
<dbReference type="SUPFAM" id="SSF52058">
    <property type="entry name" value="L domain-like"/>
    <property type="match status" value="3"/>
</dbReference>
<keyword evidence="10" id="KW-0675">Receptor</keyword>
<name>V4S913_CITCL</name>
<comment type="subcellular location">
    <subcellularLocation>
        <location evidence="1">Cell membrane</location>
        <topology evidence="1">Single-pass type I membrane protein</topology>
    </subcellularLocation>
</comment>
<reference evidence="14 15" key="1">
    <citation type="submission" date="2013-10" db="EMBL/GenBank/DDBJ databases">
        <authorList>
            <consortium name="International Citrus Genome Consortium"/>
            <person name="Jenkins J."/>
            <person name="Schmutz J."/>
            <person name="Prochnik S."/>
            <person name="Rokhsar D."/>
            <person name="Gmitter F."/>
            <person name="Ollitrault P."/>
            <person name="Machado M."/>
            <person name="Talon M."/>
            <person name="Wincker P."/>
            <person name="Jaillon O."/>
            <person name="Morgante M."/>
        </authorList>
    </citation>
    <scope>NUCLEOTIDE SEQUENCE</scope>
    <source>
        <strain evidence="15">cv. Clemenules</strain>
    </source>
</reference>
<dbReference type="SMART" id="SM00369">
    <property type="entry name" value="LRR_TYP"/>
    <property type="match status" value="6"/>
</dbReference>
<keyword evidence="5 12" id="KW-0812">Transmembrane</keyword>
<keyword evidence="15" id="KW-1185">Reference proteome</keyword>
<evidence type="ECO:0000313" key="14">
    <source>
        <dbReference type="EMBL" id="ESR35325.1"/>
    </source>
</evidence>
<dbReference type="InterPro" id="IPR013210">
    <property type="entry name" value="LRR_N_plant-typ"/>
</dbReference>
<dbReference type="Gramene" id="ESR35325">
    <property type="protein sequence ID" value="ESR35325"/>
    <property type="gene ID" value="CICLE_v10006573mg"/>
</dbReference>
<dbReference type="OMA" id="NICTIRE"/>
<keyword evidence="9 12" id="KW-0472">Membrane</keyword>
<comment type="similarity">
    <text evidence="2">Belongs to the RLP family.</text>
</comment>
<dbReference type="PANTHER" id="PTHR48063">
    <property type="entry name" value="LRR RECEPTOR-LIKE KINASE"/>
    <property type="match status" value="1"/>
</dbReference>
<dbReference type="FunFam" id="3.80.10.10:FF:001347">
    <property type="entry name" value="LRR receptor-like serine/threonine-protein kinase GSO2"/>
    <property type="match status" value="1"/>
</dbReference>
<organism evidence="14 15">
    <name type="scientific">Citrus clementina</name>
    <name type="common">Clementine</name>
    <name type="synonym">Citrus deliciosa x Citrus sinensis</name>
    <dbReference type="NCBI Taxonomy" id="85681"/>
    <lineage>
        <taxon>Eukaryota</taxon>
        <taxon>Viridiplantae</taxon>
        <taxon>Streptophyta</taxon>
        <taxon>Embryophyta</taxon>
        <taxon>Tracheophyta</taxon>
        <taxon>Spermatophyta</taxon>
        <taxon>Magnoliopsida</taxon>
        <taxon>eudicotyledons</taxon>
        <taxon>Gunneridae</taxon>
        <taxon>Pentapetalae</taxon>
        <taxon>rosids</taxon>
        <taxon>malvids</taxon>
        <taxon>Sapindales</taxon>
        <taxon>Rutaceae</taxon>
        <taxon>Aurantioideae</taxon>
        <taxon>Citrus</taxon>
    </lineage>
</organism>
<evidence type="ECO:0000256" key="2">
    <source>
        <dbReference type="ARBA" id="ARBA00009592"/>
    </source>
</evidence>
<dbReference type="Gene3D" id="3.80.10.10">
    <property type="entry name" value="Ribonuclease Inhibitor"/>
    <property type="match status" value="3"/>
</dbReference>
<keyword evidence="7" id="KW-0677">Repeat</keyword>
<evidence type="ECO:0000256" key="12">
    <source>
        <dbReference type="SAM" id="Phobius"/>
    </source>
</evidence>
<evidence type="ECO:0000256" key="10">
    <source>
        <dbReference type="ARBA" id="ARBA00023170"/>
    </source>
</evidence>
<evidence type="ECO:0000256" key="5">
    <source>
        <dbReference type="ARBA" id="ARBA00022692"/>
    </source>
</evidence>
<dbReference type="Pfam" id="PF08263">
    <property type="entry name" value="LRRNT_2"/>
    <property type="match status" value="1"/>
</dbReference>
<evidence type="ECO:0000256" key="4">
    <source>
        <dbReference type="ARBA" id="ARBA00022614"/>
    </source>
</evidence>
<dbReference type="InterPro" id="IPR001611">
    <property type="entry name" value="Leu-rich_rpt"/>
</dbReference>
<gene>
    <name evidence="14" type="ORF">CICLE_v10006573mg</name>
</gene>
<dbReference type="PRINTS" id="PR00019">
    <property type="entry name" value="LEURICHRPT"/>
</dbReference>
<dbReference type="EMBL" id="KI537036">
    <property type="protein sequence ID" value="ESR35325.1"/>
    <property type="molecule type" value="Genomic_DNA"/>
</dbReference>
<dbReference type="PANTHER" id="PTHR48063:SF101">
    <property type="entry name" value="LRR RECEPTOR-LIKE SERINE_THREONINE-PROTEIN KINASE FLS2"/>
    <property type="match status" value="1"/>
</dbReference>
<evidence type="ECO:0000256" key="11">
    <source>
        <dbReference type="ARBA" id="ARBA00023180"/>
    </source>
</evidence>
<evidence type="ECO:0000256" key="9">
    <source>
        <dbReference type="ARBA" id="ARBA00023136"/>
    </source>
</evidence>
<keyword evidence="6" id="KW-0732">Signal</keyword>
<keyword evidence="8 12" id="KW-1133">Transmembrane helix</keyword>
<feature type="transmembrane region" description="Helical" evidence="12">
    <location>
        <begin position="816"/>
        <end position="839"/>
    </location>
</feature>
<protein>
    <recommendedName>
        <fullName evidence="13">Leucine-rich repeat-containing N-terminal plant-type domain-containing protein</fullName>
    </recommendedName>
</protein>
<evidence type="ECO:0000259" key="13">
    <source>
        <dbReference type="Pfam" id="PF08263"/>
    </source>
</evidence>
<dbReference type="GO" id="GO:0005886">
    <property type="term" value="C:plasma membrane"/>
    <property type="evidence" value="ECO:0007669"/>
    <property type="project" value="UniProtKB-SubCell"/>
</dbReference>
<evidence type="ECO:0000313" key="15">
    <source>
        <dbReference type="Proteomes" id="UP000030687"/>
    </source>
</evidence>
<keyword evidence="3" id="KW-1003">Cell membrane</keyword>
<evidence type="ECO:0000256" key="8">
    <source>
        <dbReference type="ARBA" id="ARBA00022989"/>
    </source>
</evidence>
<dbReference type="AlphaFoldDB" id="V4S913"/>
<dbReference type="Pfam" id="PF13855">
    <property type="entry name" value="LRR_8"/>
    <property type="match status" value="1"/>
</dbReference>
<dbReference type="InterPro" id="IPR003591">
    <property type="entry name" value="Leu-rich_rpt_typical-subtyp"/>
</dbReference>
<dbReference type="Proteomes" id="UP000030687">
    <property type="component" value="Unassembled WGS sequence"/>
</dbReference>
<evidence type="ECO:0000256" key="1">
    <source>
        <dbReference type="ARBA" id="ARBA00004251"/>
    </source>
</evidence>
<dbReference type="FunFam" id="3.80.10.10:FF:000111">
    <property type="entry name" value="LRR receptor-like serine/threonine-protein kinase ERECTA"/>
    <property type="match status" value="1"/>
</dbReference>
<dbReference type="eggNOG" id="KOG0619">
    <property type="taxonomic scope" value="Eukaryota"/>
</dbReference>
<accession>V4S913</accession>
<dbReference type="InParanoid" id="V4S913"/>
<evidence type="ECO:0000256" key="3">
    <source>
        <dbReference type="ARBA" id="ARBA00022475"/>
    </source>
</evidence>
<dbReference type="InterPro" id="IPR046956">
    <property type="entry name" value="RLP23-like"/>
</dbReference>
<feature type="domain" description="Leucine-rich repeat-containing N-terminal plant-type" evidence="13">
    <location>
        <begin position="2"/>
        <end position="43"/>
    </location>
</feature>
<proteinExistence type="inferred from homology"/>
<sequence length="875" mass="97976">MEEEREALLEFKQSLVDEYGILSSWGREDDKRDCCYWRGVRCSNTTGHVIVLDLQVLVHSEPLKGTISPSLLKLYHLRHLDLSENDFSGSRIPEFIGSLNKLRYLSLSSAEFEGPIPSQLGNLSRLKYLDLSYINLNKSRDWLRIIDKLPSLRTLNLEHCHLPPIIPSDLLHLNFSTSSLGALYLFENSLSSSIYPWLFNISSKLVVLDLDSNLLQGSLLEPFDRMVSLRTLYLGFNELEGGIPQFFGNMCSLNTLDLSSNKLSGQLWDFIQNLSGGCMNNSLEIFILKELFLGKNGLNGTINQWLSRMYKLDALSLSGNSLTGVVTESVFSELSNLKALHLDDNSFTLKFSHDWIPPFQLIIILLGSCQMGPHFPKWLQTQNQIEVLDISDAGISDTVPDWFWDLSHTIADFNLSNNHIKGKLPNLSLRFDPFSSSIDISSNYFEGLIPPLPSNASVLNLSRNKFSESISFLCSINGHKLEFLDLSNNILSGRLPDCWMQFDRLAVLSLANNFFSGKIPKSMGFLHSNQTLSLYNNSLIGELPSFFKSCSQLILMDLGKNGLSGEIPTWIGEGLPKLVVLSLKSNKFHGNIPFQVCQLSYIQILDLSLNNISGIIPKCLNNFTGMAQKSSSNLAITSNYTFERQGIEFLESYVDNVVLTWKGSQHEYRSTLGLVKILDFSMNKLSGTIPEEIMDLVGLVALNLSRNNLTGQITPKIDQLKSLDFLDLSQNQFVGGIPSSLCQLSRLSVMNLSYNNLSGKIPLGTQLQSFNASVYAGNPELCGLPLRNKCPDEDSAASPERDDANTPEGEDQLITFGFYVSVILGFFIGFWGVCGTLLVNTSWRHGYFKFLTSVKDWVYLITAVNIAKLQRTFRD</sequence>
<keyword evidence="4" id="KW-0433">Leucine-rich repeat</keyword>
<evidence type="ECO:0000256" key="6">
    <source>
        <dbReference type="ARBA" id="ARBA00022729"/>
    </source>
</evidence>
<dbReference type="Pfam" id="PF00560">
    <property type="entry name" value="LRR_1"/>
    <property type="match status" value="9"/>
</dbReference>
<dbReference type="FunFam" id="3.80.10.10:FF:000041">
    <property type="entry name" value="LRR receptor-like serine/threonine-protein kinase ERECTA"/>
    <property type="match status" value="1"/>
</dbReference>